<evidence type="ECO:0000256" key="7">
    <source>
        <dbReference type="ARBA" id="ARBA00023146"/>
    </source>
</evidence>
<dbReference type="GO" id="GO:0004820">
    <property type="term" value="F:glycine-tRNA ligase activity"/>
    <property type="evidence" value="ECO:0007669"/>
    <property type="project" value="UniProtKB-UniRule"/>
</dbReference>
<keyword evidence="2 8" id="KW-0963">Cytoplasm</keyword>
<comment type="catalytic activity">
    <reaction evidence="8">
        <text>tRNA(Gly) + glycine + ATP = glycyl-tRNA(Gly) + AMP + diphosphate</text>
        <dbReference type="Rhea" id="RHEA:16013"/>
        <dbReference type="Rhea" id="RHEA-COMP:9664"/>
        <dbReference type="Rhea" id="RHEA-COMP:9683"/>
        <dbReference type="ChEBI" id="CHEBI:30616"/>
        <dbReference type="ChEBI" id="CHEBI:33019"/>
        <dbReference type="ChEBI" id="CHEBI:57305"/>
        <dbReference type="ChEBI" id="CHEBI:78442"/>
        <dbReference type="ChEBI" id="CHEBI:78522"/>
        <dbReference type="ChEBI" id="CHEBI:456215"/>
        <dbReference type="EC" id="6.1.1.14"/>
    </reaction>
</comment>
<keyword evidence="3 8" id="KW-0436">Ligase</keyword>
<dbReference type="GO" id="GO:0005524">
    <property type="term" value="F:ATP binding"/>
    <property type="evidence" value="ECO:0007669"/>
    <property type="project" value="UniProtKB-UniRule"/>
</dbReference>
<comment type="function">
    <text evidence="8">Catalyzes the attachment of glycine to tRNA(Gly).</text>
</comment>
<dbReference type="EMBL" id="MHKK01000041">
    <property type="protein sequence ID" value="OGY89147.1"/>
    <property type="molecule type" value="Genomic_DNA"/>
</dbReference>
<evidence type="ECO:0000256" key="6">
    <source>
        <dbReference type="ARBA" id="ARBA00022917"/>
    </source>
</evidence>
<keyword evidence="7 8" id="KW-0030">Aminoacyl-tRNA synthetase</keyword>
<dbReference type="Proteomes" id="UP000177817">
    <property type="component" value="Unassembled WGS sequence"/>
</dbReference>
<evidence type="ECO:0000256" key="8">
    <source>
        <dbReference type="HAMAP-Rule" id="MF_00253"/>
    </source>
</evidence>
<dbReference type="InterPro" id="IPR002315">
    <property type="entry name" value="tRNA-synt_gly"/>
</dbReference>
<evidence type="ECO:0000256" key="1">
    <source>
        <dbReference type="ARBA" id="ARBA00008226"/>
    </source>
</evidence>
<evidence type="ECO:0000313" key="11">
    <source>
        <dbReference type="Proteomes" id="UP000177817"/>
    </source>
</evidence>
<evidence type="ECO:0000259" key="9">
    <source>
        <dbReference type="PROSITE" id="PS50862"/>
    </source>
</evidence>
<dbReference type="InterPro" id="IPR033731">
    <property type="entry name" value="GlyRS-like_core"/>
</dbReference>
<keyword evidence="4 8" id="KW-0547">Nucleotide-binding</keyword>
<feature type="binding site" evidence="8">
    <location>
        <begin position="321"/>
        <end position="324"/>
    </location>
    <ligand>
        <name>ATP</name>
        <dbReference type="ChEBI" id="CHEBI:30616"/>
    </ligand>
</feature>
<dbReference type="AlphaFoldDB" id="A0A1G2BLP2"/>
<feature type="binding site" evidence="8">
    <location>
        <begin position="203"/>
        <end position="208"/>
    </location>
    <ligand>
        <name>ATP</name>
        <dbReference type="ChEBI" id="CHEBI:30616"/>
    </ligand>
</feature>
<dbReference type="HAMAP" id="MF_00253_B">
    <property type="entry name" value="Gly_tRNA_synth_B"/>
    <property type="match status" value="1"/>
</dbReference>
<feature type="binding site" evidence="8">
    <location>
        <position position="161"/>
    </location>
    <ligand>
        <name>substrate</name>
    </ligand>
</feature>
<evidence type="ECO:0000256" key="5">
    <source>
        <dbReference type="ARBA" id="ARBA00022840"/>
    </source>
</evidence>
<comment type="subunit">
    <text evidence="8">Homodimer.</text>
</comment>
<dbReference type="CDD" id="cd00774">
    <property type="entry name" value="GlyRS-like_core"/>
    <property type="match status" value="1"/>
</dbReference>
<evidence type="ECO:0000256" key="2">
    <source>
        <dbReference type="ARBA" id="ARBA00022490"/>
    </source>
</evidence>
<comment type="caution">
    <text evidence="10">The sequence shown here is derived from an EMBL/GenBank/DDBJ whole genome shotgun (WGS) entry which is preliminary data.</text>
</comment>
<dbReference type="FunFam" id="3.40.50.800:FF:000002">
    <property type="entry name" value="Glycine--tRNA ligase"/>
    <property type="match status" value="1"/>
</dbReference>
<dbReference type="InterPro" id="IPR002314">
    <property type="entry name" value="aa-tRNA-synt_IIb"/>
</dbReference>
<feature type="binding site" evidence="8">
    <location>
        <position position="98"/>
    </location>
    <ligand>
        <name>substrate</name>
    </ligand>
</feature>
<dbReference type="SUPFAM" id="SSF55681">
    <property type="entry name" value="Class II aaRS and biotin synthetases"/>
    <property type="match status" value="1"/>
</dbReference>
<dbReference type="InterPro" id="IPR036621">
    <property type="entry name" value="Anticodon-bd_dom_sf"/>
</dbReference>
<evidence type="ECO:0000256" key="4">
    <source>
        <dbReference type="ARBA" id="ARBA00022741"/>
    </source>
</evidence>
<feature type="domain" description="Aminoacyl-transfer RNA synthetases class-II family profile" evidence="9">
    <location>
        <begin position="6"/>
        <end position="340"/>
    </location>
</feature>
<organism evidence="10 11">
    <name type="scientific">Candidatus Komeilibacteria bacterium RIFCSPHIGHO2_01_FULL_52_14</name>
    <dbReference type="NCBI Taxonomy" id="1798549"/>
    <lineage>
        <taxon>Bacteria</taxon>
        <taxon>Candidatus Komeiliibacteriota</taxon>
    </lineage>
</organism>
<dbReference type="InterPro" id="IPR045864">
    <property type="entry name" value="aa-tRNA-synth_II/BPL/LPL"/>
</dbReference>
<dbReference type="EC" id="6.1.1.14" evidence="8"/>
<keyword evidence="6 8" id="KW-0648">Protein biosynthesis</keyword>
<feature type="binding site" evidence="8">
    <location>
        <begin position="317"/>
        <end position="321"/>
    </location>
    <ligand>
        <name>substrate</name>
    </ligand>
</feature>
<comment type="caution">
    <text evidence="8">Lacks conserved residue(s) required for the propagation of feature annotation.</text>
</comment>
<dbReference type="InterPro" id="IPR027031">
    <property type="entry name" value="Gly-tRNA_synthase/POLG2"/>
</dbReference>
<reference evidence="10 11" key="1">
    <citation type="journal article" date="2016" name="Nat. Commun.">
        <title>Thousands of microbial genomes shed light on interconnected biogeochemical processes in an aquifer system.</title>
        <authorList>
            <person name="Anantharaman K."/>
            <person name="Brown C.T."/>
            <person name="Hug L.A."/>
            <person name="Sharon I."/>
            <person name="Castelle C.J."/>
            <person name="Probst A.J."/>
            <person name="Thomas B.C."/>
            <person name="Singh A."/>
            <person name="Wilkins M.J."/>
            <person name="Karaoz U."/>
            <person name="Brodie E.L."/>
            <person name="Williams K.H."/>
            <person name="Hubbard S.S."/>
            <person name="Banfield J.F."/>
        </authorList>
    </citation>
    <scope>NUCLEOTIDE SEQUENCE [LARGE SCALE GENOMIC DNA]</scope>
</reference>
<proteinExistence type="inferred from homology"/>
<evidence type="ECO:0000256" key="3">
    <source>
        <dbReference type="ARBA" id="ARBA00022598"/>
    </source>
</evidence>
<name>A0A1G2BLP2_9BACT</name>
<dbReference type="Gene3D" id="3.30.930.10">
    <property type="entry name" value="Bira Bifunctional Protein, Domain 2"/>
    <property type="match status" value="1"/>
</dbReference>
<protein>
    <recommendedName>
        <fullName evidence="8">Glycine--tRNA ligase</fullName>
        <ecNumber evidence="8">6.1.1.14</ecNumber>
    </recommendedName>
    <alternativeName>
        <fullName evidence="8">Glycyl-tRNA synthetase</fullName>
        <shortName evidence="8">GlyRS</shortName>
    </alternativeName>
</protein>
<dbReference type="GO" id="GO:1990742">
    <property type="term" value="C:microvesicle"/>
    <property type="evidence" value="ECO:0007669"/>
    <property type="project" value="UniProtKB-ARBA"/>
</dbReference>
<feature type="binding site" evidence="8">
    <location>
        <begin position="277"/>
        <end position="278"/>
    </location>
    <ligand>
        <name>ATP</name>
        <dbReference type="ChEBI" id="CHEBI:30616"/>
    </ligand>
</feature>
<dbReference type="GO" id="GO:0015966">
    <property type="term" value="P:diadenosine tetraphosphate biosynthetic process"/>
    <property type="evidence" value="ECO:0007669"/>
    <property type="project" value="UniProtKB-ARBA"/>
</dbReference>
<dbReference type="PANTHER" id="PTHR10745">
    <property type="entry name" value="GLYCYL-TRNA SYNTHETASE/DNA POLYMERASE SUBUNIT GAMMA-2"/>
    <property type="match status" value="1"/>
</dbReference>
<dbReference type="NCBIfam" id="NF003211">
    <property type="entry name" value="PRK04173.1"/>
    <property type="match status" value="1"/>
</dbReference>
<gene>
    <name evidence="8" type="primary">glyQS</name>
    <name evidence="10" type="ORF">A2677_02965</name>
</gene>
<sequence length="456" mass="53226">MVQTLDKLVSLCKRRGFIFPSSEIYGGFSNTWDYGPLGAELKNNIKRMWWRRFVHGRDDVVGLDGSVIMNPRVWEASGHLENFTDPLVDCKNCKRRFRADHLLDVAGIKPELGTMKHPPKALKECPECGGELTPVRKFNLMFKTFIGPVEAETGVAYLRPETAQTMFVDFKQIMDSMRMKLPFGIAQIGRSFRNEITPGNFIFRTREFEIMEIEYFVREEDWEKYFEHWKTQMERWVHDMGISAKEFEAVEISEDERAHYSKRTVDFEYKYPFGQKELYGLAYRTDFDLRRHAQLSGVELSYLDPETKKKIVPHVIEPTWGVDRSVLAVLCSAYHEEQAPTAEEGETDMRVVLKIPKNLAPYQAAILPLSKKDELKKFAEPIAAELRNSLVIDYDETQSIGRRYRRQDEIGTPYCVTVDFDSLQDKKVTVRDRDTMKQDRIARDQLTKYLKERLHV</sequence>
<dbReference type="GO" id="GO:0070062">
    <property type="term" value="C:extracellular exosome"/>
    <property type="evidence" value="ECO:0007669"/>
    <property type="project" value="UniProtKB-ARBA"/>
</dbReference>
<dbReference type="CDD" id="cd00858">
    <property type="entry name" value="GlyRS_anticodon"/>
    <property type="match status" value="1"/>
</dbReference>
<dbReference type="Pfam" id="PF00587">
    <property type="entry name" value="tRNA-synt_2b"/>
    <property type="match status" value="1"/>
</dbReference>
<keyword evidence="5 8" id="KW-0067">ATP-binding</keyword>
<dbReference type="SUPFAM" id="SSF52954">
    <property type="entry name" value="Class II aaRS ABD-related"/>
    <property type="match status" value="1"/>
</dbReference>
<comment type="subcellular location">
    <subcellularLocation>
        <location evidence="8">Cytoplasm</location>
    </subcellularLocation>
</comment>
<dbReference type="GO" id="GO:0005737">
    <property type="term" value="C:cytoplasm"/>
    <property type="evidence" value="ECO:0007669"/>
    <property type="project" value="UniProtKB-SubCell"/>
</dbReference>
<evidence type="ECO:0000313" key="10">
    <source>
        <dbReference type="EMBL" id="OGY89147.1"/>
    </source>
</evidence>
<dbReference type="InterPro" id="IPR006195">
    <property type="entry name" value="aa-tRNA-synth_II"/>
</dbReference>
<comment type="similarity">
    <text evidence="1 8">Belongs to the class-II aminoacyl-tRNA synthetase family.</text>
</comment>
<dbReference type="PROSITE" id="PS50862">
    <property type="entry name" value="AA_TRNA_LIGASE_II"/>
    <property type="match status" value="1"/>
</dbReference>
<accession>A0A1G2BLP2</accession>
<dbReference type="InterPro" id="IPR022961">
    <property type="entry name" value="Gly_tRNA_ligase_bac"/>
</dbReference>
<dbReference type="Pfam" id="PF03129">
    <property type="entry name" value="HGTP_anticodon"/>
    <property type="match status" value="1"/>
</dbReference>
<dbReference type="Gene3D" id="3.40.50.800">
    <property type="entry name" value="Anticodon-binding domain"/>
    <property type="match status" value="1"/>
</dbReference>
<dbReference type="PANTHER" id="PTHR10745:SF8">
    <property type="entry name" value="DNA POLYMERASE SUBUNIT GAMMA-2, MITOCHONDRIAL"/>
    <property type="match status" value="1"/>
</dbReference>
<dbReference type="GO" id="GO:0006426">
    <property type="term" value="P:glycyl-tRNA aminoacylation"/>
    <property type="evidence" value="ECO:0007669"/>
    <property type="project" value="UniProtKB-UniRule"/>
</dbReference>
<dbReference type="NCBIfam" id="TIGR00389">
    <property type="entry name" value="glyS_dimeric"/>
    <property type="match status" value="1"/>
</dbReference>
<feature type="binding site" evidence="8">
    <location>
        <begin position="193"/>
        <end position="195"/>
    </location>
    <ligand>
        <name>ATP</name>
        <dbReference type="ChEBI" id="CHEBI:30616"/>
    </ligand>
</feature>
<dbReference type="PRINTS" id="PR01043">
    <property type="entry name" value="TRNASYNTHGLY"/>
</dbReference>
<dbReference type="InterPro" id="IPR004154">
    <property type="entry name" value="Anticodon-bd"/>
</dbReference>
<dbReference type="GO" id="GO:0004081">
    <property type="term" value="F:bis(5'-nucleosyl)-tetraphosphatase (asymmetrical) activity"/>
    <property type="evidence" value="ECO:0007669"/>
    <property type="project" value="UniProtKB-ARBA"/>
</dbReference>